<dbReference type="InterPro" id="IPR006295">
    <property type="entry name" value="DNA_primase_DnaG"/>
</dbReference>
<dbReference type="EMBL" id="CZBU01000008">
    <property type="protein sequence ID" value="CUQ79208.1"/>
    <property type="molecule type" value="Genomic_DNA"/>
</dbReference>
<evidence type="ECO:0000256" key="4">
    <source>
        <dbReference type="ARBA" id="ARBA00022695"/>
    </source>
</evidence>
<evidence type="ECO:0000256" key="13">
    <source>
        <dbReference type="PIRNR" id="PIRNR002811"/>
    </source>
</evidence>
<keyword evidence="6 12" id="KW-0479">Metal-binding</keyword>
<accession>A0A174Z4T7</accession>
<feature type="zinc finger region" description="CHC2-type" evidence="12 14">
    <location>
        <begin position="47"/>
        <end position="71"/>
    </location>
</feature>
<dbReference type="GO" id="GO:0006269">
    <property type="term" value="P:DNA replication, synthesis of primer"/>
    <property type="evidence" value="ECO:0007669"/>
    <property type="project" value="UniProtKB-UniRule"/>
</dbReference>
<evidence type="ECO:0000256" key="9">
    <source>
        <dbReference type="ARBA" id="ARBA00022842"/>
    </source>
</evidence>
<keyword evidence="9" id="KW-0460">Magnesium</keyword>
<dbReference type="NCBIfam" id="TIGR01391">
    <property type="entry name" value="dnaG"/>
    <property type="match status" value="1"/>
</dbReference>
<dbReference type="SUPFAM" id="SSF56731">
    <property type="entry name" value="DNA primase core"/>
    <property type="match status" value="1"/>
</dbReference>
<protein>
    <recommendedName>
        <fullName evidence="12 13">DNA primase</fullName>
        <ecNumber evidence="12">2.7.7.101</ecNumber>
    </recommendedName>
</protein>
<dbReference type="Gene3D" id="3.90.580.10">
    <property type="entry name" value="Zinc finger, CHC2-type domain"/>
    <property type="match status" value="1"/>
</dbReference>
<evidence type="ECO:0000256" key="10">
    <source>
        <dbReference type="ARBA" id="ARBA00023125"/>
    </source>
</evidence>
<dbReference type="GO" id="GO:0003678">
    <property type="term" value="F:DNA helicase activity"/>
    <property type="evidence" value="ECO:0007669"/>
    <property type="project" value="InterPro"/>
</dbReference>
<dbReference type="SUPFAM" id="SSF57783">
    <property type="entry name" value="Zinc beta-ribbon"/>
    <property type="match status" value="1"/>
</dbReference>
<dbReference type="Proteomes" id="UP000095621">
    <property type="component" value="Unassembled WGS sequence"/>
</dbReference>
<dbReference type="Pfam" id="PF08275">
    <property type="entry name" value="DNAG_N"/>
    <property type="match status" value="1"/>
</dbReference>
<evidence type="ECO:0000256" key="1">
    <source>
        <dbReference type="ARBA" id="ARBA00022478"/>
    </source>
</evidence>
<evidence type="ECO:0000256" key="14">
    <source>
        <dbReference type="PIRSR" id="PIRSR002811-1"/>
    </source>
</evidence>
<feature type="domain" description="Toprim" evidence="16">
    <location>
        <begin position="262"/>
        <end position="343"/>
    </location>
</feature>
<dbReference type="InterPro" id="IPR036185">
    <property type="entry name" value="DNA_heli_DnaB-like_N_sf"/>
</dbReference>
<dbReference type="HAMAP" id="MF_00974">
    <property type="entry name" value="DNA_primase_DnaG"/>
    <property type="match status" value="1"/>
</dbReference>
<proteinExistence type="inferred from homology"/>
<dbReference type="InterPro" id="IPR016136">
    <property type="entry name" value="DNA_helicase_N/primase_C"/>
</dbReference>
<dbReference type="InterPro" id="IPR050219">
    <property type="entry name" value="DnaG_primase"/>
</dbReference>
<dbReference type="GO" id="GO:1990077">
    <property type="term" value="C:primosome complex"/>
    <property type="evidence" value="ECO:0007669"/>
    <property type="project" value="UniProtKB-KW"/>
</dbReference>
<dbReference type="InterPro" id="IPR002694">
    <property type="entry name" value="Znf_CHC2"/>
</dbReference>
<dbReference type="InterPro" id="IPR036977">
    <property type="entry name" value="DNA_primase_Znf_CHC2"/>
</dbReference>
<dbReference type="EC" id="2.7.7.101" evidence="12"/>
<dbReference type="PANTHER" id="PTHR30313:SF2">
    <property type="entry name" value="DNA PRIMASE"/>
    <property type="match status" value="1"/>
</dbReference>
<comment type="domain">
    <text evidence="12">Contains an N-terminal zinc-binding domain, a central core domain that contains the primase activity, and a C-terminal DnaB-binding domain.</text>
</comment>
<feature type="region of interest" description="Disordered" evidence="15">
    <location>
        <begin position="440"/>
        <end position="463"/>
    </location>
</feature>
<comment type="subunit">
    <text evidence="12">Monomer. Interacts with DnaB.</text>
</comment>
<comment type="cofactor">
    <cofactor evidence="12 13 14">
        <name>Zn(2+)</name>
        <dbReference type="ChEBI" id="CHEBI:29105"/>
    </cofactor>
    <text evidence="12 13 14">Binds 1 zinc ion per monomer.</text>
</comment>
<comment type="similarity">
    <text evidence="12 13">Belongs to the DnaG primase family.</text>
</comment>
<dbReference type="GO" id="GO:0005524">
    <property type="term" value="F:ATP binding"/>
    <property type="evidence" value="ECO:0007669"/>
    <property type="project" value="InterPro"/>
</dbReference>
<keyword evidence="3 12" id="KW-0808">Transferase</keyword>
<keyword evidence="2 12" id="KW-0639">Primosome</keyword>
<dbReference type="Pfam" id="PF01807">
    <property type="entry name" value="Zn_ribbon_DnaG"/>
    <property type="match status" value="1"/>
</dbReference>
<evidence type="ECO:0000256" key="5">
    <source>
        <dbReference type="ARBA" id="ARBA00022705"/>
    </source>
</evidence>
<dbReference type="AlphaFoldDB" id="A0A174Z4T7"/>
<dbReference type="GO" id="GO:0003899">
    <property type="term" value="F:DNA-directed RNA polymerase activity"/>
    <property type="evidence" value="ECO:0007669"/>
    <property type="project" value="UniProtKB-UniRule"/>
</dbReference>
<evidence type="ECO:0000256" key="11">
    <source>
        <dbReference type="ARBA" id="ARBA00023163"/>
    </source>
</evidence>
<evidence type="ECO:0000259" key="16">
    <source>
        <dbReference type="PROSITE" id="PS50880"/>
    </source>
</evidence>
<comment type="function">
    <text evidence="12 13">RNA polymerase that catalyzes the synthesis of short RNA molecules used as primers for DNA polymerase during DNA replication.</text>
</comment>
<dbReference type="FunFam" id="3.90.580.10:FF:000001">
    <property type="entry name" value="DNA primase"/>
    <property type="match status" value="1"/>
</dbReference>
<dbReference type="PIRSF" id="PIRSF002811">
    <property type="entry name" value="DnaG"/>
    <property type="match status" value="1"/>
</dbReference>
<dbReference type="SMART" id="SM00400">
    <property type="entry name" value="ZnF_CHCC"/>
    <property type="match status" value="1"/>
</dbReference>
<gene>
    <name evidence="12 17" type="primary">dnaG</name>
    <name evidence="17" type="ORF">ERS852490_02872</name>
</gene>
<dbReference type="FunFam" id="3.40.1360.10:FF:000002">
    <property type="entry name" value="DNA primase"/>
    <property type="match status" value="1"/>
</dbReference>
<reference evidence="17 18" key="1">
    <citation type="submission" date="2015-09" db="EMBL/GenBank/DDBJ databases">
        <authorList>
            <consortium name="Pathogen Informatics"/>
        </authorList>
    </citation>
    <scope>NUCLEOTIDE SEQUENCE [LARGE SCALE GENOMIC DNA]</scope>
    <source>
        <strain evidence="17 18">2789STDY5834875</strain>
    </source>
</reference>
<keyword evidence="5 12" id="KW-0235">DNA replication</keyword>
<dbReference type="Pfam" id="PF13155">
    <property type="entry name" value="Toprim_2"/>
    <property type="match status" value="1"/>
</dbReference>
<dbReference type="PANTHER" id="PTHR30313">
    <property type="entry name" value="DNA PRIMASE"/>
    <property type="match status" value="1"/>
</dbReference>
<dbReference type="InterPro" id="IPR013264">
    <property type="entry name" value="DNAG_N"/>
</dbReference>
<evidence type="ECO:0000256" key="3">
    <source>
        <dbReference type="ARBA" id="ARBA00022679"/>
    </source>
</evidence>
<evidence type="ECO:0000256" key="6">
    <source>
        <dbReference type="ARBA" id="ARBA00022723"/>
    </source>
</evidence>
<name>A0A174Z4T7_9FIRM</name>
<dbReference type="Gene3D" id="3.90.980.10">
    <property type="entry name" value="DNA primase, catalytic core, N-terminal domain"/>
    <property type="match status" value="1"/>
</dbReference>
<keyword evidence="4 12" id="KW-0548">Nucleotidyltransferase</keyword>
<dbReference type="PROSITE" id="PS50880">
    <property type="entry name" value="TOPRIM"/>
    <property type="match status" value="1"/>
</dbReference>
<keyword evidence="7 12" id="KW-0863">Zinc-finger</keyword>
<dbReference type="GO" id="GO:0003677">
    <property type="term" value="F:DNA binding"/>
    <property type="evidence" value="ECO:0007669"/>
    <property type="project" value="UniProtKB-KW"/>
</dbReference>
<organism evidence="17 18">
    <name type="scientific">Lachnospira eligens</name>
    <dbReference type="NCBI Taxonomy" id="39485"/>
    <lineage>
        <taxon>Bacteria</taxon>
        <taxon>Bacillati</taxon>
        <taxon>Bacillota</taxon>
        <taxon>Clostridia</taxon>
        <taxon>Lachnospirales</taxon>
        <taxon>Lachnospiraceae</taxon>
        <taxon>Lachnospira</taxon>
    </lineage>
</organism>
<dbReference type="GO" id="GO:0000428">
    <property type="term" value="C:DNA-directed RNA polymerase complex"/>
    <property type="evidence" value="ECO:0007669"/>
    <property type="project" value="UniProtKB-KW"/>
</dbReference>
<sequence>MYQRPGRDEVMYSREVIDEVISRNDIVDVISGYVKLKKNGSSYTGLCPFHNEKSPSFSVSGQRQLYHCFGCGAGGNVITFVMEYENMTFLEAVKMLGERAGVALPQTSMSEEDRKERGIRDRLLEINKIAATYYYRQLRSENGKAGLDYLKKRELSDSTINSFGLGYATQSTGNLYKLLKDKGYDDDILKESGLFTYERGIHEKFWNRVIFPIMDINNKVIGFGGRVMGDAKPKYLNSPETRLFDKSRNLYGLNIARTSRKPNMIICEGYMDVISMHQAGFNQAVASLGTALTPGHARLLKRYTDNVLITYDSDEAGVKAALRAIPLLKEAGLSTKVINMRPYKDPDEFIKAMGAEAFQERIDNAENSFMYEIGTMLRNYDRGDPESETAFEREVAAKLVTFKEKLERDNYLKAVCRQFMIPEDGMRQMVSRLGNQEGIISRNAGAGTPQPTVERKPKKKREDGLRQAEKMLLTWLISDRDIFDKVAAYIKPEDFIDPLFSGVAEKVYEQYGTGNISPAAIIADYATTEEHTEVAAMFSADLDESLNNLEREKTLNDIVIRIKANSLNHELNKTVDPKRMQEIIIEQQKLNQIHIKL</sequence>
<evidence type="ECO:0000256" key="12">
    <source>
        <dbReference type="HAMAP-Rule" id="MF_00974"/>
    </source>
</evidence>
<dbReference type="InterPro" id="IPR034151">
    <property type="entry name" value="TOPRIM_DnaG_bac"/>
</dbReference>
<dbReference type="SUPFAM" id="SSF48024">
    <property type="entry name" value="N-terminal domain of DnaB helicase"/>
    <property type="match status" value="1"/>
</dbReference>
<dbReference type="InterPro" id="IPR037068">
    <property type="entry name" value="DNA_primase_core_N_sf"/>
</dbReference>
<dbReference type="Gene3D" id="3.40.1360.10">
    <property type="match status" value="1"/>
</dbReference>
<dbReference type="InterPro" id="IPR030846">
    <property type="entry name" value="DnaG_bac"/>
</dbReference>
<keyword evidence="8 12" id="KW-0862">Zinc</keyword>
<evidence type="ECO:0000313" key="18">
    <source>
        <dbReference type="Proteomes" id="UP000095621"/>
    </source>
</evidence>
<dbReference type="GO" id="GO:0005737">
    <property type="term" value="C:cytoplasm"/>
    <property type="evidence" value="ECO:0007669"/>
    <property type="project" value="TreeGrafter"/>
</dbReference>
<dbReference type="InterPro" id="IPR006171">
    <property type="entry name" value="TOPRIM_dom"/>
</dbReference>
<evidence type="ECO:0000256" key="15">
    <source>
        <dbReference type="SAM" id="MobiDB-lite"/>
    </source>
</evidence>
<keyword evidence="10 12" id="KW-0238">DNA-binding</keyword>
<keyword evidence="11 12" id="KW-0804">Transcription</keyword>
<dbReference type="SMART" id="SM00493">
    <property type="entry name" value="TOPRIM"/>
    <property type="match status" value="1"/>
</dbReference>
<dbReference type="Gene3D" id="1.10.860.10">
    <property type="entry name" value="DNAb Helicase, Chain A"/>
    <property type="match status" value="1"/>
</dbReference>
<evidence type="ECO:0000256" key="8">
    <source>
        <dbReference type="ARBA" id="ARBA00022833"/>
    </source>
</evidence>
<dbReference type="CDD" id="cd03364">
    <property type="entry name" value="TOPRIM_DnaG_primases"/>
    <property type="match status" value="1"/>
</dbReference>
<evidence type="ECO:0000256" key="7">
    <source>
        <dbReference type="ARBA" id="ARBA00022771"/>
    </source>
</evidence>
<comment type="catalytic activity">
    <reaction evidence="12">
        <text>ssDNA + n NTP = ssDNA/pppN(pN)n-1 hybrid + (n-1) diphosphate.</text>
        <dbReference type="EC" id="2.7.7.101"/>
    </reaction>
</comment>
<keyword evidence="1 12" id="KW-0240">DNA-directed RNA polymerase</keyword>
<dbReference type="GO" id="GO:0008270">
    <property type="term" value="F:zinc ion binding"/>
    <property type="evidence" value="ECO:0007669"/>
    <property type="project" value="UniProtKB-UniRule"/>
</dbReference>
<evidence type="ECO:0000313" key="17">
    <source>
        <dbReference type="EMBL" id="CUQ79208.1"/>
    </source>
</evidence>
<evidence type="ECO:0000256" key="2">
    <source>
        <dbReference type="ARBA" id="ARBA00022515"/>
    </source>
</evidence>